<evidence type="ECO:0000256" key="1">
    <source>
        <dbReference type="ARBA" id="ARBA00006056"/>
    </source>
</evidence>
<dbReference type="Gene3D" id="3.30.1370.60">
    <property type="entry name" value="Hypothetical oxidoreductase yiak, domain 2"/>
    <property type="match status" value="1"/>
</dbReference>
<dbReference type="Proteomes" id="UP000321523">
    <property type="component" value="Unassembled WGS sequence"/>
</dbReference>
<dbReference type="InterPro" id="IPR043143">
    <property type="entry name" value="Mal/L-sulf/L-lact_DH-like_NADP"/>
</dbReference>
<evidence type="ECO:0000256" key="2">
    <source>
        <dbReference type="ARBA" id="ARBA00023002"/>
    </source>
</evidence>
<comment type="similarity">
    <text evidence="1">Belongs to the LDH2/MDH2 oxidoreductase family.</text>
</comment>
<dbReference type="PANTHER" id="PTHR11091">
    <property type="entry name" value="OXIDOREDUCTASE-RELATED"/>
    <property type="match status" value="1"/>
</dbReference>
<proteinExistence type="inferred from homology"/>
<accession>A0A512DI89</accession>
<dbReference type="AlphaFoldDB" id="A0A512DI89"/>
<dbReference type="RefSeq" id="WP_044425639.1">
    <property type="nucleotide sequence ID" value="NZ_BJYZ01000002.1"/>
</dbReference>
<keyword evidence="4" id="KW-1185">Reference proteome</keyword>
<dbReference type="OrthoDB" id="9811519at2"/>
<organism evidence="3 4">
    <name type="scientific">Skermanella aerolata</name>
    <dbReference type="NCBI Taxonomy" id="393310"/>
    <lineage>
        <taxon>Bacteria</taxon>
        <taxon>Pseudomonadati</taxon>
        <taxon>Pseudomonadota</taxon>
        <taxon>Alphaproteobacteria</taxon>
        <taxon>Rhodospirillales</taxon>
        <taxon>Azospirillaceae</taxon>
        <taxon>Skermanella</taxon>
    </lineage>
</organism>
<sequence>MTETTTYVTISANPLKAVTRAIVTAAGSSAREADLVADHLIEANLTGHDSHGVGMLPRYIEVFVAGDLKVNEHVTVVNDTGALLTLDGNAGFGQVMGYEAMEHGIERAARHGVAVVGLSNSHHIGRIGHWAEQCIKAGYVSMHYVNVISEPVVAPFGGRDARFVTNPFCVGIPRPGGEPVLLDFATSRIAMGKVRVAMNKGERVKPDTLLDHRGEATDDPSVLFKEPLGALLPFGEHKGFGMAVVCELLGGALSGGRTLHRKPTSRAIINNMLSIIIDPNRLGTAANLSAETAEFVQWVKQSPVAQGVERIRIAGEPERDSRDRRGTEGIPVDTTTWNEIVAAGEQLGLKRPDMERLAQIA</sequence>
<dbReference type="InterPro" id="IPR003767">
    <property type="entry name" value="Malate/L-lactate_DH-like"/>
</dbReference>
<evidence type="ECO:0000313" key="4">
    <source>
        <dbReference type="Proteomes" id="UP000321523"/>
    </source>
</evidence>
<reference evidence="3 4" key="1">
    <citation type="submission" date="2019-07" db="EMBL/GenBank/DDBJ databases">
        <title>Whole genome shotgun sequence of Skermanella aerolata NBRC 106429.</title>
        <authorList>
            <person name="Hosoyama A."/>
            <person name="Uohara A."/>
            <person name="Ohji S."/>
            <person name="Ichikawa N."/>
        </authorList>
    </citation>
    <scope>NUCLEOTIDE SEQUENCE [LARGE SCALE GENOMIC DNA]</scope>
    <source>
        <strain evidence="3 4">NBRC 106429</strain>
    </source>
</reference>
<gene>
    <name evidence="3" type="ORF">SAE02_03310</name>
</gene>
<dbReference type="GO" id="GO:0016491">
    <property type="term" value="F:oxidoreductase activity"/>
    <property type="evidence" value="ECO:0007669"/>
    <property type="project" value="UniProtKB-KW"/>
</dbReference>
<dbReference type="EMBL" id="BJYZ01000002">
    <property type="protein sequence ID" value="GEO36183.1"/>
    <property type="molecule type" value="Genomic_DNA"/>
</dbReference>
<dbReference type="NCBIfam" id="NF007504">
    <property type="entry name" value="PRK10098.1"/>
    <property type="match status" value="1"/>
</dbReference>
<dbReference type="Pfam" id="PF02615">
    <property type="entry name" value="Ldh_2"/>
    <property type="match status" value="1"/>
</dbReference>
<keyword evidence="2" id="KW-0560">Oxidoreductase</keyword>
<comment type="caution">
    <text evidence="3">The sequence shown here is derived from an EMBL/GenBank/DDBJ whole genome shotgun (WGS) entry which is preliminary data.</text>
</comment>
<dbReference type="Gene3D" id="1.10.1530.10">
    <property type="match status" value="1"/>
</dbReference>
<dbReference type="InterPro" id="IPR043144">
    <property type="entry name" value="Mal/L-sulf/L-lact_DH-like_ah"/>
</dbReference>
<dbReference type="InterPro" id="IPR036111">
    <property type="entry name" value="Mal/L-sulfo/L-lacto_DH-like_sf"/>
</dbReference>
<dbReference type="SUPFAM" id="SSF89733">
    <property type="entry name" value="L-sulfolactate dehydrogenase-like"/>
    <property type="match status" value="1"/>
</dbReference>
<evidence type="ECO:0000313" key="3">
    <source>
        <dbReference type="EMBL" id="GEO36183.1"/>
    </source>
</evidence>
<name>A0A512DI89_9PROT</name>
<dbReference type="PANTHER" id="PTHR11091:SF0">
    <property type="entry name" value="MALATE DEHYDROGENASE"/>
    <property type="match status" value="1"/>
</dbReference>
<protein>
    <submittedName>
        <fullName evidence="3">Malate/lactate/ureidoglycolate dehydrogenase</fullName>
    </submittedName>
</protein>